<evidence type="ECO:0000256" key="7">
    <source>
        <dbReference type="ARBA" id="ARBA00023016"/>
    </source>
</evidence>
<comment type="caution">
    <text evidence="8">The sequence shown here is derived from an EMBL/GenBank/DDBJ whole genome shotgun (WGS) entry which is preliminary data.</text>
</comment>
<dbReference type="GO" id="GO:0016787">
    <property type="term" value="F:hydrolase activity"/>
    <property type="evidence" value="ECO:0007669"/>
    <property type="project" value="UniProtKB-KW"/>
</dbReference>
<evidence type="ECO:0000313" key="9">
    <source>
        <dbReference type="Proteomes" id="UP000767446"/>
    </source>
</evidence>
<dbReference type="InterPro" id="IPR038570">
    <property type="entry name" value="HicA_sf"/>
</dbReference>
<protein>
    <submittedName>
        <fullName evidence="8">Type II toxin-antitoxin system HicA family toxin</fullName>
    </submittedName>
</protein>
<evidence type="ECO:0000256" key="3">
    <source>
        <dbReference type="ARBA" id="ARBA00022722"/>
    </source>
</evidence>
<keyword evidence="5" id="KW-0378">Hydrolase</keyword>
<proteinExistence type="inferred from homology"/>
<accession>A0A941GQ60</accession>
<evidence type="ECO:0000256" key="6">
    <source>
        <dbReference type="ARBA" id="ARBA00022884"/>
    </source>
</evidence>
<keyword evidence="4" id="KW-0255">Endonuclease</keyword>
<evidence type="ECO:0000313" key="8">
    <source>
        <dbReference type="EMBL" id="MBR8827839.1"/>
    </source>
</evidence>
<keyword evidence="2" id="KW-1277">Toxin-antitoxin system</keyword>
<comment type="similarity">
    <text evidence="1">Belongs to the HicA mRNA interferase family.</text>
</comment>
<dbReference type="Proteomes" id="UP000767446">
    <property type="component" value="Unassembled WGS sequence"/>
</dbReference>
<evidence type="ECO:0000256" key="4">
    <source>
        <dbReference type="ARBA" id="ARBA00022759"/>
    </source>
</evidence>
<gene>
    <name evidence="8" type="ORF">DSM107014_08035</name>
</gene>
<dbReference type="GO" id="GO:0003729">
    <property type="term" value="F:mRNA binding"/>
    <property type="evidence" value="ECO:0007669"/>
    <property type="project" value="InterPro"/>
</dbReference>
<evidence type="ECO:0000256" key="2">
    <source>
        <dbReference type="ARBA" id="ARBA00022649"/>
    </source>
</evidence>
<dbReference type="GO" id="GO:0004519">
    <property type="term" value="F:endonuclease activity"/>
    <property type="evidence" value="ECO:0007669"/>
    <property type="project" value="UniProtKB-KW"/>
</dbReference>
<reference evidence="8" key="1">
    <citation type="submission" date="2021-02" db="EMBL/GenBank/DDBJ databases">
        <title>Metagenome analyses of Stigonema ocellatum DSM 106950, Chlorogloea purpurea SAG 13.99 and Gomphosphaeria aponina DSM 107014.</title>
        <authorList>
            <person name="Marter P."/>
            <person name="Huang S."/>
        </authorList>
    </citation>
    <scope>NUCLEOTIDE SEQUENCE</scope>
    <source>
        <strain evidence="8">JP213</strain>
    </source>
</reference>
<keyword evidence="3" id="KW-0540">Nuclease</keyword>
<evidence type="ECO:0000256" key="1">
    <source>
        <dbReference type="ARBA" id="ARBA00006620"/>
    </source>
</evidence>
<sequence length="67" mass="7750">MPKLPQLNAQEAEKLLFKAKFIHVRSQGSHRIYQRDSVRVVVPFHGNKILHPKIVKQVIDAIESHNN</sequence>
<evidence type="ECO:0000256" key="5">
    <source>
        <dbReference type="ARBA" id="ARBA00022801"/>
    </source>
</evidence>
<keyword evidence="7" id="KW-0346">Stress response</keyword>
<dbReference type="InterPro" id="IPR012933">
    <property type="entry name" value="HicA_mRNA_interferase"/>
</dbReference>
<dbReference type="Gene3D" id="3.30.920.30">
    <property type="entry name" value="Hypothetical protein"/>
    <property type="match status" value="1"/>
</dbReference>
<keyword evidence="6" id="KW-0694">RNA-binding</keyword>
<dbReference type="AlphaFoldDB" id="A0A941GQ60"/>
<name>A0A941GQ60_9CHRO</name>
<organism evidence="8 9">
    <name type="scientific">Gomphosphaeria aponina SAG 52.96 = DSM 107014</name>
    <dbReference type="NCBI Taxonomy" id="1521640"/>
    <lineage>
        <taxon>Bacteria</taxon>
        <taxon>Bacillati</taxon>
        <taxon>Cyanobacteriota</taxon>
        <taxon>Cyanophyceae</taxon>
        <taxon>Oscillatoriophycideae</taxon>
        <taxon>Chroococcales</taxon>
        <taxon>Gomphosphaeriaceae</taxon>
        <taxon>Gomphosphaeria</taxon>
    </lineage>
</organism>
<dbReference type="SUPFAM" id="SSF54786">
    <property type="entry name" value="YcfA/nrd intein domain"/>
    <property type="match status" value="1"/>
</dbReference>
<dbReference type="Pfam" id="PF07927">
    <property type="entry name" value="HicA_toxin"/>
    <property type="match status" value="1"/>
</dbReference>
<dbReference type="EMBL" id="JADQBC010000045">
    <property type="protein sequence ID" value="MBR8827839.1"/>
    <property type="molecule type" value="Genomic_DNA"/>
</dbReference>